<dbReference type="KEGG" id="ssm:Spirs_1707"/>
<dbReference type="AlphaFoldDB" id="E1R669"/>
<organism evidence="1 2">
    <name type="scientific">Sediminispirochaeta smaragdinae (strain DSM 11293 / JCM 15392 / SEBR 4228)</name>
    <name type="common">Spirochaeta smaragdinae</name>
    <dbReference type="NCBI Taxonomy" id="573413"/>
    <lineage>
        <taxon>Bacteria</taxon>
        <taxon>Pseudomonadati</taxon>
        <taxon>Spirochaetota</taxon>
        <taxon>Spirochaetia</taxon>
        <taxon>Spirochaetales</taxon>
        <taxon>Spirochaetaceae</taxon>
        <taxon>Sediminispirochaeta</taxon>
    </lineage>
</organism>
<sequence length="405" mass="46021">MFENILRQKRVISFLKEDIASGRLPSSLLFYGEPYSGKLSTALELARVLSCSAEGNWNCSCRSCREYRSLTSQYLLMTGGRYFYEEIAASGDTMYRNPSPATTYLYIRSVRKLLRRFDAQLWEGNEAKLKSVRGSVEALAASVDELEPGESEHKRSDLEKIVKSNASHVEKICGSSVSKNIPIDQIRNITYWCRSLGGKHPKFVLLEGVENMVDSSRNALLKLLEEPPENCYLILLTSRKGGIIQTILSRVRQYSFSPRDLNASEEVLRRIFRIEDTNQSLRHFFLSWKGVRTDQLADAAERVITTILEGGRYEIEAFDELIKQYASAEQFEPFLEELTSRLSALLAPAGTRKGFPLSPELIAEWNGYIREAYVRRSAYNQSGPLLLESLLYRMAESIEKERSGA</sequence>
<dbReference type="eggNOG" id="COG0470">
    <property type="taxonomic scope" value="Bacteria"/>
</dbReference>
<protein>
    <submittedName>
        <fullName evidence="1">DNA polymerase III gamma/tau subunits</fullName>
    </submittedName>
</protein>
<dbReference type="Proteomes" id="UP000002318">
    <property type="component" value="Chromosome"/>
</dbReference>
<dbReference type="OrthoDB" id="350329at2"/>
<accession>E1R669</accession>
<reference evidence="1 2" key="1">
    <citation type="journal article" date="2010" name="Stand. Genomic Sci.">
        <title>Complete genome sequence of Spirochaeta smaragdinae type strain (SEBR 4228).</title>
        <authorList>
            <person name="Mavromatis K."/>
            <person name="Yasawong M."/>
            <person name="Chertkov O."/>
            <person name="Lapidus A."/>
            <person name="Lucas S."/>
            <person name="Nolan M."/>
            <person name="Del Rio T.G."/>
            <person name="Tice H."/>
            <person name="Cheng J.F."/>
            <person name="Pitluck S."/>
            <person name="Liolios K."/>
            <person name="Ivanova N."/>
            <person name="Tapia R."/>
            <person name="Han C."/>
            <person name="Bruce D."/>
            <person name="Goodwin L."/>
            <person name="Pati A."/>
            <person name="Chen A."/>
            <person name="Palaniappan K."/>
            <person name="Land M."/>
            <person name="Hauser L."/>
            <person name="Chang Y.J."/>
            <person name="Jeffries C.D."/>
            <person name="Detter J.C."/>
            <person name="Rohde M."/>
            <person name="Brambilla E."/>
            <person name="Spring S."/>
            <person name="Goker M."/>
            <person name="Sikorski J."/>
            <person name="Woyke T."/>
            <person name="Bristow J."/>
            <person name="Eisen J.A."/>
            <person name="Markowitz V."/>
            <person name="Hugenholtz P."/>
            <person name="Klenk H.P."/>
            <person name="Kyrpides N.C."/>
        </authorList>
    </citation>
    <scope>NUCLEOTIDE SEQUENCE [LARGE SCALE GENOMIC DNA]</scope>
    <source>
        <strain evidence="2">DSM 11293 / JCM 15392 / SEBR 4228</strain>
    </source>
</reference>
<dbReference type="EMBL" id="CP002116">
    <property type="protein sequence ID" value="ADK80834.1"/>
    <property type="molecule type" value="Genomic_DNA"/>
</dbReference>
<dbReference type="PANTHER" id="PTHR11669">
    <property type="entry name" value="REPLICATION FACTOR C / DNA POLYMERASE III GAMMA-TAU SUBUNIT"/>
    <property type="match status" value="1"/>
</dbReference>
<dbReference type="HOGENOM" id="CLU_052177_0_0_12"/>
<dbReference type="GO" id="GO:0006261">
    <property type="term" value="P:DNA-templated DNA replication"/>
    <property type="evidence" value="ECO:0007669"/>
    <property type="project" value="TreeGrafter"/>
</dbReference>
<dbReference type="Pfam" id="PF13177">
    <property type="entry name" value="DNA_pol3_delta2"/>
    <property type="match status" value="2"/>
</dbReference>
<dbReference type="InterPro" id="IPR027417">
    <property type="entry name" value="P-loop_NTPase"/>
</dbReference>
<dbReference type="SUPFAM" id="SSF52540">
    <property type="entry name" value="P-loop containing nucleoside triphosphate hydrolases"/>
    <property type="match status" value="1"/>
</dbReference>
<proteinExistence type="predicted"/>
<name>E1R669_SEDSS</name>
<evidence type="ECO:0000313" key="2">
    <source>
        <dbReference type="Proteomes" id="UP000002318"/>
    </source>
</evidence>
<gene>
    <name evidence="1" type="ordered locus">Spirs_1707</name>
</gene>
<dbReference type="InterPro" id="IPR050238">
    <property type="entry name" value="DNA_Rep/Repair_Clamp_Loader"/>
</dbReference>
<dbReference type="RefSeq" id="WP_013254298.1">
    <property type="nucleotide sequence ID" value="NC_014364.1"/>
</dbReference>
<evidence type="ECO:0000313" key="1">
    <source>
        <dbReference type="EMBL" id="ADK80834.1"/>
    </source>
</evidence>
<dbReference type="Gene3D" id="3.40.50.300">
    <property type="entry name" value="P-loop containing nucleotide triphosphate hydrolases"/>
    <property type="match status" value="2"/>
</dbReference>
<dbReference type="PANTHER" id="PTHR11669:SF8">
    <property type="entry name" value="DNA POLYMERASE III SUBUNIT DELTA"/>
    <property type="match status" value="1"/>
</dbReference>
<keyword evidence="2" id="KW-1185">Reference proteome</keyword>
<dbReference type="STRING" id="573413.Spirs_1707"/>